<evidence type="ECO:0000256" key="1">
    <source>
        <dbReference type="ARBA" id="ARBA00010641"/>
    </source>
</evidence>
<dbReference type="CDD" id="cd06171">
    <property type="entry name" value="Sigma70_r4"/>
    <property type="match status" value="1"/>
</dbReference>
<dbReference type="Proteomes" id="UP001597459">
    <property type="component" value="Unassembled WGS sequence"/>
</dbReference>
<keyword evidence="3" id="KW-0731">Sigma factor</keyword>
<feature type="domain" description="RNA polymerase sigma-70 region 2" evidence="5">
    <location>
        <begin position="6"/>
        <end position="71"/>
    </location>
</feature>
<reference evidence="8" key="1">
    <citation type="journal article" date="2019" name="Int. J. Syst. Evol. Microbiol.">
        <title>The Global Catalogue of Microorganisms (GCM) 10K type strain sequencing project: providing services to taxonomists for standard genome sequencing and annotation.</title>
        <authorList>
            <consortium name="The Broad Institute Genomics Platform"/>
            <consortium name="The Broad Institute Genome Sequencing Center for Infectious Disease"/>
            <person name="Wu L."/>
            <person name="Ma J."/>
        </authorList>
    </citation>
    <scope>NUCLEOTIDE SEQUENCE [LARGE SCALE GENOMIC DNA]</scope>
    <source>
        <strain evidence="8">KCTC 42423</strain>
    </source>
</reference>
<evidence type="ECO:0000313" key="8">
    <source>
        <dbReference type="Proteomes" id="UP001597459"/>
    </source>
</evidence>
<evidence type="ECO:0000256" key="2">
    <source>
        <dbReference type="ARBA" id="ARBA00023015"/>
    </source>
</evidence>
<organism evidence="7 8">
    <name type="scientific">Aquimarina hainanensis</name>
    <dbReference type="NCBI Taxonomy" id="1578017"/>
    <lineage>
        <taxon>Bacteria</taxon>
        <taxon>Pseudomonadati</taxon>
        <taxon>Bacteroidota</taxon>
        <taxon>Flavobacteriia</taxon>
        <taxon>Flavobacteriales</taxon>
        <taxon>Flavobacteriaceae</taxon>
        <taxon>Aquimarina</taxon>
    </lineage>
</organism>
<keyword evidence="4" id="KW-0804">Transcription</keyword>
<evidence type="ECO:0000259" key="5">
    <source>
        <dbReference type="Pfam" id="PF04542"/>
    </source>
</evidence>
<dbReference type="Gene3D" id="1.10.10.10">
    <property type="entry name" value="Winged helix-like DNA-binding domain superfamily/Winged helix DNA-binding domain"/>
    <property type="match status" value="1"/>
</dbReference>
<accession>A0ABW5N3P9</accession>
<dbReference type="SUPFAM" id="SSF88946">
    <property type="entry name" value="Sigma2 domain of RNA polymerase sigma factors"/>
    <property type="match status" value="1"/>
</dbReference>
<dbReference type="PANTHER" id="PTHR43133:SF46">
    <property type="entry name" value="RNA POLYMERASE SIGMA-70 FACTOR ECF SUBFAMILY"/>
    <property type="match status" value="1"/>
</dbReference>
<comment type="caution">
    <text evidence="7">The sequence shown here is derived from an EMBL/GenBank/DDBJ whole genome shotgun (WGS) entry which is preliminary data.</text>
</comment>
<dbReference type="Gene3D" id="1.10.1740.10">
    <property type="match status" value="1"/>
</dbReference>
<dbReference type="InterPro" id="IPR013324">
    <property type="entry name" value="RNA_pol_sigma_r3/r4-like"/>
</dbReference>
<dbReference type="InterPro" id="IPR036388">
    <property type="entry name" value="WH-like_DNA-bd_sf"/>
</dbReference>
<dbReference type="Pfam" id="PF08281">
    <property type="entry name" value="Sigma70_r4_2"/>
    <property type="match status" value="1"/>
</dbReference>
<evidence type="ECO:0000259" key="6">
    <source>
        <dbReference type="Pfam" id="PF08281"/>
    </source>
</evidence>
<dbReference type="InterPro" id="IPR014327">
    <property type="entry name" value="RNA_pol_sigma70_bacteroid"/>
</dbReference>
<dbReference type="InterPro" id="IPR013249">
    <property type="entry name" value="RNA_pol_sigma70_r4_t2"/>
</dbReference>
<keyword evidence="8" id="KW-1185">Reference proteome</keyword>
<dbReference type="InterPro" id="IPR013325">
    <property type="entry name" value="RNA_pol_sigma_r2"/>
</dbReference>
<name>A0ABW5N3P9_9FLAO</name>
<evidence type="ECO:0000313" key="7">
    <source>
        <dbReference type="EMBL" id="MFD2590255.1"/>
    </source>
</evidence>
<feature type="domain" description="RNA polymerase sigma factor 70 region 4 type 2" evidence="6">
    <location>
        <begin position="102"/>
        <end position="153"/>
    </location>
</feature>
<evidence type="ECO:0000256" key="4">
    <source>
        <dbReference type="ARBA" id="ARBA00023163"/>
    </source>
</evidence>
<dbReference type="InterPro" id="IPR039425">
    <property type="entry name" value="RNA_pol_sigma-70-like"/>
</dbReference>
<dbReference type="PANTHER" id="PTHR43133">
    <property type="entry name" value="RNA POLYMERASE ECF-TYPE SIGMA FACTO"/>
    <property type="match status" value="1"/>
</dbReference>
<dbReference type="InterPro" id="IPR007627">
    <property type="entry name" value="RNA_pol_sigma70_r2"/>
</dbReference>
<dbReference type="EMBL" id="JBHULX010000003">
    <property type="protein sequence ID" value="MFD2590255.1"/>
    <property type="molecule type" value="Genomic_DNA"/>
</dbReference>
<protein>
    <submittedName>
        <fullName evidence="7">RNA polymerase sigma factor</fullName>
    </submittedName>
</protein>
<dbReference type="Pfam" id="PF04542">
    <property type="entry name" value="Sigma70_r2"/>
    <property type="match status" value="1"/>
</dbReference>
<sequence>MYRHIYDLYYNELCLYVLGYTKERAQAEDIVQNVMLSVWKNRKKLKVKTSLKSYLYKSCYYEFVDSYKKRRNELSFIDQTKMEVLDVFIEEDDEYIQKRIKDVHAEIENLPPKCKHVFVLAKFQGLRYKEVAEQLNISVKTVEGQMTKAMTRLKDRLGR</sequence>
<dbReference type="InterPro" id="IPR014284">
    <property type="entry name" value="RNA_pol_sigma-70_dom"/>
</dbReference>
<dbReference type="SUPFAM" id="SSF88659">
    <property type="entry name" value="Sigma3 and sigma4 domains of RNA polymerase sigma factors"/>
    <property type="match status" value="1"/>
</dbReference>
<proteinExistence type="inferred from homology"/>
<keyword evidence="2" id="KW-0805">Transcription regulation</keyword>
<evidence type="ECO:0000256" key="3">
    <source>
        <dbReference type="ARBA" id="ARBA00023082"/>
    </source>
</evidence>
<dbReference type="NCBIfam" id="TIGR02937">
    <property type="entry name" value="sigma70-ECF"/>
    <property type="match status" value="1"/>
</dbReference>
<dbReference type="RefSeq" id="WP_378255543.1">
    <property type="nucleotide sequence ID" value="NZ_JBHSJV010000001.1"/>
</dbReference>
<dbReference type="NCBIfam" id="TIGR02985">
    <property type="entry name" value="Sig70_bacteroi1"/>
    <property type="match status" value="1"/>
</dbReference>
<gene>
    <name evidence="7" type="ORF">ACFSTE_05390</name>
</gene>
<comment type="similarity">
    <text evidence="1">Belongs to the sigma-70 factor family. ECF subfamily.</text>
</comment>